<keyword evidence="1" id="KW-0238">DNA-binding</keyword>
<evidence type="ECO:0000313" key="1">
    <source>
        <dbReference type="EMBL" id="GAA4722591.1"/>
    </source>
</evidence>
<dbReference type="PANTHER" id="PTHR38479">
    <property type="entry name" value="LMO0824 PROTEIN"/>
    <property type="match status" value="1"/>
</dbReference>
<gene>
    <name evidence="1" type="ORF">GCM10023216_09840</name>
</gene>
<dbReference type="PANTHER" id="PTHR38479:SF2">
    <property type="entry name" value="WINGED HELIX DNA-BINDING DOMAIN-CONTAINING PROTEIN"/>
    <property type="match status" value="1"/>
</dbReference>
<accession>A0ABP8Y5X2</accession>
<protein>
    <submittedName>
        <fullName evidence="1">Winged helix DNA-binding domain-containing protein</fullName>
    </submittedName>
</protein>
<dbReference type="Proteomes" id="UP001500956">
    <property type="component" value="Unassembled WGS sequence"/>
</dbReference>
<dbReference type="InterPro" id="IPR009351">
    <property type="entry name" value="AlkZ-like"/>
</dbReference>
<sequence>MHLTQAGLGRATLARQLLLDRADLTVPDAVARAGALQAQEPSGPYLALWNRVAGFRPDDLDDAFATGDVVRATLMRITLHAVHRDDWAPFHRAMTHPLRASRLNDRRFLPAGLTPAEANGVRDALLAAAAQPRTQAELLAELTRLLDEERAPAAWFALRTLAPLHHVPTGPPWSYSPRERVYRAGSPSAADEPPPGDDPAVVHLLRRYLAAFGPASEADFAQFTMLRRPWTRPAVETLRPELVEVDGPDGAALLDLPDAPRPDPDLPAPPRLLGMWDSVLLAHADRSRVLPDALRGHVIRRNGDTLASVLVDGRVVGLWRATADGVDAAAFEPLPTAAWDGLRAEAARLQTLLADREPEVFRRYRRWWEQLPDVEVQRLADRRDAGETP</sequence>
<organism evidence="1 2">
    <name type="scientific">Isoptericola chiayiensis</name>
    <dbReference type="NCBI Taxonomy" id="579446"/>
    <lineage>
        <taxon>Bacteria</taxon>
        <taxon>Bacillati</taxon>
        <taxon>Actinomycetota</taxon>
        <taxon>Actinomycetes</taxon>
        <taxon>Micrococcales</taxon>
        <taxon>Promicromonosporaceae</taxon>
        <taxon>Isoptericola</taxon>
    </lineage>
</organism>
<evidence type="ECO:0000313" key="2">
    <source>
        <dbReference type="Proteomes" id="UP001500956"/>
    </source>
</evidence>
<reference evidence="2" key="1">
    <citation type="journal article" date="2019" name="Int. J. Syst. Evol. Microbiol.">
        <title>The Global Catalogue of Microorganisms (GCM) 10K type strain sequencing project: providing services to taxonomists for standard genome sequencing and annotation.</title>
        <authorList>
            <consortium name="The Broad Institute Genomics Platform"/>
            <consortium name="The Broad Institute Genome Sequencing Center for Infectious Disease"/>
            <person name="Wu L."/>
            <person name="Ma J."/>
        </authorList>
    </citation>
    <scope>NUCLEOTIDE SEQUENCE [LARGE SCALE GENOMIC DNA]</scope>
    <source>
        <strain evidence="2">JCM 18063</strain>
    </source>
</reference>
<keyword evidence="2" id="KW-1185">Reference proteome</keyword>
<dbReference type="RefSeq" id="WP_172150766.1">
    <property type="nucleotide sequence ID" value="NZ_BAABID010000006.1"/>
</dbReference>
<name>A0ABP8Y5X2_9MICO</name>
<dbReference type="GO" id="GO:0003677">
    <property type="term" value="F:DNA binding"/>
    <property type="evidence" value="ECO:0007669"/>
    <property type="project" value="UniProtKB-KW"/>
</dbReference>
<comment type="caution">
    <text evidence="1">The sequence shown here is derived from an EMBL/GenBank/DDBJ whole genome shotgun (WGS) entry which is preliminary data.</text>
</comment>
<dbReference type="EMBL" id="BAABID010000006">
    <property type="protein sequence ID" value="GAA4722591.1"/>
    <property type="molecule type" value="Genomic_DNA"/>
</dbReference>
<dbReference type="Pfam" id="PF06224">
    <property type="entry name" value="AlkZ-like"/>
    <property type="match status" value="1"/>
</dbReference>
<proteinExistence type="predicted"/>